<dbReference type="eggNOG" id="KOG2039">
    <property type="taxonomic scope" value="Eukaryota"/>
</dbReference>
<accession>B3MRR1</accession>
<dbReference type="GO" id="GO:0005737">
    <property type="term" value="C:cytoplasm"/>
    <property type="evidence" value="ECO:0007669"/>
    <property type="project" value="UniProtKB-ARBA"/>
</dbReference>
<evidence type="ECO:0000313" key="3">
    <source>
        <dbReference type="EMBL" id="EDV34466.2"/>
    </source>
</evidence>
<dbReference type="SMR" id="B3MRR1"/>
<gene>
    <name evidence="3" type="primary">Dana\GF20949</name>
    <name evidence="3" type="synonym">dana_GLEANR_4187</name>
    <name evidence="3" type="ORF">GF20949</name>
</gene>
<feature type="compositionally biased region" description="Basic and acidic residues" evidence="1">
    <location>
        <begin position="21"/>
        <end position="34"/>
    </location>
</feature>
<feature type="compositionally biased region" description="Basic and acidic residues" evidence="1">
    <location>
        <begin position="561"/>
        <end position="661"/>
    </location>
</feature>
<reference evidence="3 4" key="1">
    <citation type="journal article" date="2007" name="Nature">
        <title>Evolution of genes and genomes on the Drosophila phylogeny.</title>
        <authorList>
            <consortium name="Drosophila 12 Genomes Consortium"/>
            <person name="Clark A.G."/>
            <person name="Eisen M.B."/>
            <person name="Smith D.R."/>
            <person name="Bergman C.M."/>
            <person name="Oliver B."/>
            <person name="Markow T.A."/>
            <person name="Kaufman T.C."/>
            <person name="Kellis M."/>
            <person name="Gelbart W."/>
            <person name="Iyer V.N."/>
            <person name="Pollard D.A."/>
            <person name="Sackton T.B."/>
            <person name="Larracuente A.M."/>
            <person name="Singh N.D."/>
            <person name="Abad J.P."/>
            <person name="Abt D.N."/>
            <person name="Adryan B."/>
            <person name="Aguade M."/>
            <person name="Akashi H."/>
            <person name="Anderson W.W."/>
            <person name="Aquadro C.F."/>
            <person name="Ardell D.H."/>
            <person name="Arguello R."/>
            <person name="Artieri C.G."/>
            <person name="Barbash D.A."/>
            <person name="Barker D."/>
            <person name="Barsanti P."/>
            <person name="Batterham P."/>
            <person name="Batzoglou S."/>
            <person name="Begun D."/>
            <person name="Bhutkar A."/>
            <person name="Blanco E."/>
            <person name="Bosak S.A."/>
            <person name="Bradley R.K."/>
            <person name="Brand A.D."/>
            <person name="Brent M.R."/>
            <person name="Brooks A.N."/>
            <person name="Brown R.H."/>
            <person name="Butlin R.K."/>
            <person name="Caggese C."/>
            <person name="Calvi B.R."/>
            <person name="Bernardo de Carvalho A."/>
            <person name="Caspi A."/>
            <person name="Castrezana S."/>
            <person name="Celniker S.E."/>
            <person name="Chang J.L."/>
            <person name="Chapple C."/>
            <person name="Chatterji S."/>
            <person name="Chinwalla A."/>
            <person name="Civetta A."/>
            <person name="Clifton S.W."/>
            <person name="Comeron J.M."/>
            <person name="Costello J.C."/>
            <person name="Coyne J.A."/>
            <person name="Daub J."/>
            <person name="David R.G."/>
            <person name="Delcher A.L."/>
            <person name="Delehaunty K."/>
            <person name="Do C.B."/>
            <person name="Ebling H."/>
            <person name="Edwards K."/>
            <person name="Eickbush T."/>
            <person name="Evans J.D."/>
            <person name="Filipski A."/>
            <person name="Findeiss S."/>
            <person name="Freyhult E."/>
            <person name="Fulton L."/>
            <person name="Fulton R."/>
            <person name="Garcia A.C."/>
            <person name="Gardiner A."/>
            <person name="Garfield D.A."/>
            <person name="Garvin B.E."/>
            <person name="Gibson G."/>
            <person name="Gilbert D."/>
            <person name="Gnerre S."/>
            <person name="Godfrey J."/>
            <person name="Good R."/>
            <person name="Gotea V."/>
            <person name="Gravely B."/>
            <person name="Greenberg A.J."/>
            <person name="Griffiths-Jones S."/>
            <person name="Gross S."/>
            <person name="Guigo R."/>
            <person name="Gustafson E.A."/>
            <person name="Haerty W."/>
            <person name="Hahn M.W."/>
            <person name="Halligan D.L."/>
            <person name="Halpern A.L."/>
            <person name="Halter G.M."/>
            <person name="Han M.V."/>
            <person name="Heger A."/>
            <person name="Hillier L."/>
            <person name="Hinrichs A.S."/>
            <person name="Holmes I."/>
            <person name="Hoskins R.A."/>
            <person name="Hubisz M.J."/>
            <person name="Hultmark D."/>
            <person name="Huntley M.A."/>
            <person name="Jaffe D.B."/>
            <person name="Jagadeeshan S."/>
            <person name="Jeck W.R."/>
            <person name="Johnson J."/>
            <person name="Jones C.D."/>
            <person name="Jordan W.C."/>
            <person name="Karpen G.H."/>
            <person name="Kataoka E."/>
            <person name="Keightley P.D."/>
            <person name="Kheradpour P."/>
            <person name="Kirkness E.F."/>
            <person name="Koerich L.B."/>
            <person name="Kristiansen K."/>
            <person name="Kudrna D."/>
            <person name="Kulathinal R.J."/>
            <person name="Kumar S."/>
            <person name="Kwok R."/>
            <person name="Lander E."/>
            <person name="Langley C.H."/>
            <person name="Lapoint R."/>
            <person name="Lazzaro B.P."/>
            <person name="Lee S.J."/>
            <person name="Levesque L."/>
            <person name="Li R."/>
            <person name="Lin C.F."/>
            <person name="Lin M.F."/>
            <person name="Lindblad-Toh K."/>
            <person name="Llopart A."/>
            <person name="Long M."/>
            <person name="Low L."/>
            <person name="Lozovsky E."/>
            <person name="Lu J."/>
            <person name="Luo M."/>
            <person name="Machado C.A."/>
            <person name="Makalowski W."/>
            <person name="Marzo M."/>
            <person name="Matsuda M."/>
            <person name="Matzkin L."/>
            <person name="McAllister B."/>
            <person name="McBride C.S."/>
            <person name="McKernan B."/>
            <person name="McKernan K."/>
            <person name="Mendez-Lago M."/>
            <person name="Minx P."/>
            <person name="Mollenhauer M.U."/>
            <person name="Montooth K."/>
            <person name="Mount S.M."/>
            <person name="Mu X."/>
            <person name="Myers E."/>
            <person name="Negre B."/>
            <person name="Newfeld S."/>
            <person name="Nielsen R."/>
            <person name="Noor M.A."/>
            <person name="O'Grady P."/>
            <person name="Pachter L."/>
            <person name="Papaceit M."/>
            <person name="Parisi M.J."/>
            <person name="Parisi M."/>
            <person name="Parts L."/>
            <person name="Pedersen J.S."/>
            <person name="Pesole G."/>
            <person name="Phillippy A.M."/>
            <person name="Ponting C.P."/>
            <person name="Pop M."/>
            <person name="Porcelli D."/>
            <person name="Powell J.R."/>
            <person name="Prohaska S."/>
            <person name="Pruitt K."/>
            <person name="Puig M."/>
            <person name="Quesneville H."/>
            <person name="Ram K.R."/>
            <person name="Rand D."/>
            <person name="Rasmussen M.D."/>
            <person name="Reed L.K."/>
            <person name="Reenan R."/>
            <person name="Reily A."/>
            <person name="Remington K.A."/>
            <person name="Rieger T.T."/>
            <person name="Ritchie M.G."/>
            <person name="Robin C."/>
            <person name="Rogers Y.H."/>
            <person name="Rohde C."/>
            <person name="Rozas J."/>
            <person name="Rubenfield M.J."/>
            <person name="Ruiz A."/>
            <person name="Russo S."/>
            <person name="Salzberg S.L."/>
            <person name="Sanchez-Gracia A."/>
            <person name="Saranga D.J."/>
            <person name="Sato H."/>
            <person name="Schaeffer S.W."/>
            <person name="Schatz M.C."/>
            <person name="Schlenke T."/>
            <person name="Schwartz R."/>
            <person name="Segarra C."/>
            <person name="Singh R.S."/>
            <person name="Sirot L."/>
            <person name="Sirota M."/>
            <person name="Sisneros N.B."/>
            <person name="Smith C.D."/>
            <person name="Smith T.F."/>
            <person name="Spieth J."/>
            <person name="Stage D.E."/>
            <person name="Stark A."/>
            <person name="Stephan W."/>
            <person name="Strausberg R.L."/>
            <person name="Strempel S."/>
            <person name="Sturgill D."/>
            <person name="Sutton G."/>
            <person name="Sutton G.G."/>
            <person name="Tao W."/>
            <person name="Teichmann S."/>
            <person name="Tobari Y.N."/>
            <person name="Tomimura Y."/>
            <person name="Tsolas J.M."/>
            <person name="Valente V.L."/>
            <person name="Venter E."/>
            <person name="Venter J.C."/>
            <person name="Vicario S."/>
            <person name="Vieira F.G."/>
            <person name="Vilella A.J."/>
            <person name="Villasante A."/>
            <person name="Walenz B."/>
            <person name="Wang J."/>
            <person name="Wasserman M."/>
            <person name="Watts T."/>
            <person name="Wilson D."/>
            <person name="Wilson R.K."/>
            <person name="Wing R.A."/>
            <person name="Wolfner M.F."/>
            <person name="Wong A."/>
            <person name="Wong G.K."/>
            <person name="Wu C.I."/>
            <person name="Wu G."/>
            <person name="Yamamoto D."/>
            <person name="Yang H.P."/>
            <person name="Yang S.P."/>
            <person name="Yorke J.A."/>
            <person name="Yoshida K."/>
            <person name="Zdobnov E."/>
            <person name="Zhang P."/>
            <person name="Zhang Y."/>
            <person name="Zimin A.V."/>
            <person name="Baldwin J."/>
            <person name="Abdouelleil A."/>
            <person name="Abdulkadir J."/>
            <person name="Abebe A."/>
            <person name="Abera B."/>
            <person name="Abreu J."/>
            <person name="Acer S.C."/>
            <person name="Aftuck L."/>
            <person name="Alexander A."/>
            <person name="An P."/>
            <person name="Anderson E."/>
            <person name="Anderson S."/>
            <person name="Arachi H."/>
            <person name="Azer M."/>
            <person name="Bachantsang P."/>
            <person name="Barry A."/>
            <person name="Bayul T."/>
            <person name="Berlin A."/>
            <person name="Bessette D."/>
            <person name="Bloom T."/>
            <person name="Blye J."/>
            <person name="Boguslavskiy L."/>
            <person name="Bonnet C."/>
            <person name="Boukhgalter B."/>
            <person name="Bourzgui I."/>
            <person name="Brown A."/>
            <person name="Cahill P."/>
            <person name="Channer S."/>
            <person name="Cheshatsang Y."/>
            <person name="Chuda L."/>
            <person name="Citroen M."/>
            <person name="Collymore A."/>
            <person name="Cooke P."/>
            <person name="Costello M."/>
            <person name="D'Aco K."/>
            <person name="Daza R."/>
            <person name="De Haan G."/>
            <person name="DeGray S."/>
            <person name="DeMaso C."/>
            <person name="Dhargay N."/>
            <person name="Dooley K."/>
            <person name="Dooley E."/>
            <person name="Doricent M."/>
            <person name="Dorje P."/>
            <person name="Dorjee K."/>
            <person name="Dupes A."/>
            <person name="Elong R."/>
            <person name="Falk J."/>
            <person name="Farina A."/>
            <person name="Faro S."/>
            <person name="Ferguson D."/>
            <person name="Fisher S."/>
            <person name="Foley C.D."/>
            <person name="Franke A."/>
            <person name="Friedrich D."/>
            <person name="Gadbois L."/>
            <person name="Gearin G."/>
            <person name="Gearin C.R."/>
            <person name="Giannoukos G."/>
            <person name="Goode T."/>
            <person name="Graham J."/>
            <person name="Grandbois E."/>
            <person name="Grewal S."/>
            <person name="Gyaltsen K."/>
            <person name="Hafez N."/>
            <person name="Hagos B."/>
            <person name="Hall J."/>
            <person name="Henson C."/>
            <person name="Hollinger A."/>
            <person name="Honan T."/>
            <person name="Huard M.D."/>
            <person name="Hughes L."/>
            <person name="Hurhula B."/>
            <person name="Husby M.E."/>
            <person name="Kamat A."/>
            <person name="Kanga B."/>
            <person name="Kashin S."/>
            <person name="Khazanovich D."/>
            <person name="Kisner P."/>
            <person name="Lance K."/>
            <person name="Lara M."/>
            <person name="Lee W."/>
            <person name="Lennon N."/>
            <person name="Letendre F."/>
            <person name="LeVine R."/>
            <person name="Lipovsky A."/>
            <person name="Liu X."/>
            <person name="Liu J."/>
            <person name="Liu S."/>
            <person name="Lokyitsang T."/>
            <person name="Lokyitsang Y."/>
            <person name="Lubonja R."/>
            <person name="Lui A."/>
            <person name="MacDonald P."/>
            <person name="Magnisalis V."/>
            <person name="Maru K."/>
            <person name="Matthews C."/>
            <person name="McCusker W."/>
            <person name="McDonough S."/>
            <person name="Mehta T."/>
            <person name="Meldrim J."/>
            <person name="Meneus L."/>
            <person name="Mihai O."/>
            <person name="Mihalev A."/>
            <person name="Mihova T."/>
            <person name="Mittelman R."/>
            <person name="Mlenga V."/>
            <person name="Montmayeur A."/>
            <person name="Mulrain L."/>
            <person name="Navidi A."/>
            <person name="Naylor J."/>
            <person name="Negash T."/>
            <person name="Nguyen T."/>
            <person name="Nguyen N."/>
            <person name="Nicol R."/>
            <person name="Norbu C."/>
            <person name="Norbu N."/>
            <person name="Novod N."/>
            <person name="O'Neill B."/>
            <person name="Osman S."/>
            <person name="Markiewicz E."/>
            <person name="Oyono O.L."/>
            <person name="Patti C."/>
            <person name="Phunkhang P."/>
            <person name="Pierre F."/>
            <person name="Priest M."/>
            <person name="Raghuraman S."/>
            <person name="Rege F."/>
            <person name="Reyes R."/>
            <person name="Rise C."/>
            <person name="Rogov P."/>
            <person name="Ross K."/>
            <person name="Ryan E."/>
            <person name="Settipalli S."/>
            <person name="Shea T."/>
            <person name="Sherpa N."/>
            <person name="Shi L."/>
            <person name="Shih D."/>
            <person name="Sparrow T."/>
            <person name="Spaulding J."/>
            <person name="Stalker J."/>
            <person name="Stange-Thomann N."/>
            <person name="Stavropoulos S."/>
            <person name="Stone C."/>
            <person name="Strader C."/>
            <person name="Tesfaye S."/>
            <person name="Thomson T."/>
            <person name="Thoulutsang Y."/>
            <person name="Thoulutsang D."/>
            <person name="Topham K."/>
            <person name="Topping I."/>
            <person name="Tsamla T."/>
            <person name="Vassiliev H."/>
            <person name="Vo A."/>
            <person name="Wangchuk T."/>
            <person name="Wangdi T."/>
            <person name="Weiand M."/>
            <person name="Wilkinson J."/>
            <person name="Wilson A."/>
            <person name="Yadav S."/>
            <person name="Young G."/>
            <person name="Yu Q."/>
            <person name="Zembek L."/>
            <person name="Zhong D."/>
            <person name="Zimmer A."/>
            <person name="Zwirko Z."/>
            <person name="Jaffe D.B."/>
            <person name="Alvarez P."/>
            <person name="Brockman W."/>
            <person name="Butler J."/>
            <person name="Chin C."/>
            <person name="Gnerre S."/>
            <person name="Grabherr M."/>
            <person name="Kleber M."/>
            <person name="Mauceli E."/>
            <person name="MacCallum I."/>
        </authorList>
    </citation>
    <scope>NUCLEOTIDE SEQUENCE [LARGE SCALE GENOMIC DNA]</scope>
    <source>
        <strain evidence="4">Tucson 14024-0371.13</strain>
    </source>
</reference>
<dbReference type="Gene3D" id="2.30.30.140">
    <property type="match status" value="1"/>
</dbReference>
<dbReference type="InterPro" id="IPR035437">
    <property type="entry name" value="SNase_OB-fold_sf"/>
</dbReference>
<sequence>MEGKLKKNNLPPLKVKLPPKVFEKKQNEVDRQLGGRDSSTAKASPDINNVVPDPEASKGLDVKGSRIPQSSRKGPTSQPSEGSPDQKRCTSKKPINIYYSEHHAKVVQAEEERKNALQLNRFIQHNKKTPVDNTESLHEWLEPTASLCHGLDLESDPSGIVPEALAKDSPLPRSFDLDSDDGEVVARTTNPFAQDYIDESSLQQDKDESNIEVQLAGFNKRLQLHGAVPESCLSDAIFKMDRPNDAIELGEELPPLALQDFCTVGSKIVISVTEVYGPFHFWFNFVNQMPDTRDLKELNSNIAQFYSQSTRMGGYDTPVTPYFLKEGYICAARKDSSWRRARIVATPPPKSDIVSIYYVDFGSGEEVSPKNLKFLPNSYAHVPALGIRGSMSHIHPLGLHWPPDAISHFRQLVEDREIQAIIDEVDPLERVLSMRLAHDKDFAPSLNRLLVEAGLAGRSFHFTKDSMDYNDGRRIRYLRERLPTFEMLETRLFPMNDEEFEDLFDDIIYVPSFHSYYEVPEMQNPFHARLREALVAWMPSYRDEQQSWINKYKDSSPGNEEAEKRRERDMEEAQKRKEMEAVQKARREMMEKRRKEEIEAQELKKRERESAQKRRRALVEQKKKQDMEAQQKKKRDVEDQENGNKELKVQQKRRNEMEAAQRKNKGTELQGPARTRK</sequence>
<proteinExistence type="predicted"/>
<dbReference type="InterPro" id="IPR050621">
    <property type="entry name" value="Tudor_domain_containing"/>
</dbReference>
<feature type="compositionally biased region" description="Basic and acidic residues" evidence="1">
    <location>
        <begin position="55"/>
        <end position="64"/>
    </location>
</feature>
<dbReference type="Proteomes" id="UP000007801">
    <property type="component" value="Unassembled WGS sequence"/>
</dbReference>
<dbReference type="EMBL" id="CH902622">
    <property type="protein sequence ID" value="EDV34466.2"/>
    <property type="molecule type" value="Genomic_DNA"/>
</dbReference>
<name>B3MRR1_DROAN</name>
<dbReference type="PROSITE" id="PS50304">
    <property type="entry name" value="TUDOR"/>
    <property type="match status" value="1"/>
</dbReference>
<dbReference type="SUPFAM" id="SSF63748">
    <property type="entry name" value="Tudor/PWWP/MBT"/>
    <property type="match status" value="1"/>
</dbReference>
<dbReference type="InParanoid" id="B3MRR1"/>
<dbReference type="KEGG" id="dan:6503640"/>
<evidence type="ECO:0000313" key="4">
    <source>
        <dbReference type="Proteomes" id="UP000007801"/>
    </source>
</evidence>
<organism evidence="3 4">
    <name type="scientific">Drosophila ananassae</name>
    <name type="common">Fruit fly</name>
    <dbReference type="NCBI Taxonomy" id="7217"/>
    <lineage>
        <taxon>Eukaryota</taxon>
        <taxon>Metazoa</taxon>
        <taxon>Ecdysozoa</taxon>
        <taxon>Arthropoda</taxon>
        <taxon>Hexapoda</taxon>
        <taxon>Insecta</taxon>
        <taxon>Pterygota</taxon>
        <taxon>Neoptera</taxon>
        <taxon>Endopterygota</taxon>
        <taxon>Diptera</taxon>
        <taxon>Brachycera</taxon>
        <taxon>Muscomorpha</taxon>
        <taxon>Ephydroidea</taxon>
        <taxon>Drosophilidae</taxon>
        <taxon>Drosophila</taxon>
        <taxon>Sophophora</taxon>
    </lineage>
</organism>
<feature type="domain" description="Tudor" evidence="2">
    <location>
        <begin position="323"/>
        <end position="382"/>
    </location>
</feature>
<evidence type="ECO:0000256" key="1">
    <source>
        <dbReference type="SAM" id="MobiDB-lite"/>
    </source>
</evidence>
<dbReference type="SMART" id="SM00333">
    <property type="entry name" value="TUDOR"/>
    <property type="match status" value="1"/>
</dbReference>
<dbReference type="HOGENOM" id="CLU_427787_0_0_1"/>
<dbReference type="PANTHER" id="PTHR22948:SF76">
    <property type="entry name" value="FI20010P1-RELATED"/>
    <property type="match status" value="1"/>
</dbReference>
<feature type="region of interest" description="Disordered" evidence="1">
    <location>
        <begin position="1"/>
        <end position="91"/>
    </location>
</feature>
<dbReference type="STRING" id="7217.B3MRR1"/>
<keyword evidence="4" id="KW-1185">Reference proteome</keyword>
<dbReference type="AlphaFoldDB" id="B3MRR1"/>
<protein>
    <recommendedName>
        <fullName evidence="2">Tudor domain-containing protein</fullName>
    </recommendedName>
</protein>
<feature type="compositionally biased region" description="Polar residues" evidence="1">
    <location>
        <begin position="67"/>
        <end position="83"/>
    </location>
</feature>
<feature type="region of interest" description="Disordered" evidence="1">
    <location>
        <begin position="548"/>
        <end position="677"/>
    </location>
</feature>
<dbReference type="OrthoDB" id="10034606at2759"/>
<dbReference type="GeneID" id="6503640"/>
<dbReference type="PANTHER" id="PTHR22948">
    <property type="entry name" value="TUDOR DOMAIN CONTAINING PROTEIN"/>
    <property type="match status" value="1"/>
</dbReference>
<dbReference type="InterPro" id="IPR002999">
    <property type="entry name" value="Tudor"/>
</dbReference>
<dbReference type="Gene3D" id="2.40.50.90">
    <property type="match status" value="1"/>
</dbReference>
<feature type="compositionally biased region" description="Low complexity" evidence="1">
    <location>
        <begin position="8"/>
        <end position="20"/>
    </location>
</feature>
<dbReference type="Pfam" id="PF00567">
    <property type="entry name" value="TUDOR"/>
    <property type="match status" value="1"/>
</dbReference>
<evidence type="ECO:0000259" key="2">
    <source>
        <dbReference type="PROSITE" id="PS50304"/>
    </source>
</evidence>